<dbReference type="Pfam" id="PF00018">
    <property type="entry name" value="SH3_1"/>
    <property type="match status" value="1"/>
</dbReference>
<keyword evidence="1 2" id="KW-0728">SH3 domain</keyword>
<dbReference type="InterPro" id="IPR036028">
    <property type="entry name" value="SH3-like_dom_sf"/>
</dbReference>
<reference evidence="4" key="1">
    <citation type="submission" date="2025-08" db="UniProtKB">
        <authorList>
            <consortium name="Ensembl"/>
        </authorList>
    </citation>
    <scope>IDENTIFICATION</scope>
</reference>
<dbReference type="GO" id="GO:0005085">
    <property type="term" value="F:guanyl-nucleotide exchange factor activity"/>
    <property type="evidence" value="ECO:0007669"/>
    <property type="project" value="InterPro"/>
</dbReference>
<dbReference type="PANTHER" id="PTHR12845:SF2">
    <property type="entry name" value="DH DOMAIN-CONTAINING PROTEIN-RELATED"/>
    <property type="match status" value="1"/>
</dbReference>
<dbReference type="GO" id="GO:0005737">
    <property type="term" value="C:cytoplasm"/>
    <property type="evidence" value="ECO:0007669"/>
    <property type="project" value="TreeGrafter"/>
</dbReference>
<dbReference type="PROSITE" id="PS50002">
    <property type="entry name" value="SH3"/>
    <property type="match status" value="1"/>
</dbReference>
<dbReference type="Ensembl" id="ENSOKIT00005047102.1">
    <property type="protein sequence ID" value="ENSOKIP00005044731.1"/>
    <property type="gene ID" value="ENSOKIG00005018800.1"/>
</dbReference>
<dbReference type="InterPro" id="IPR001452">
    <property type="entry name" value="SH3_domain"/>
</dbReference>
<dbReference type="AlphaFoldDB" id="A0A8C7GMZ0"/>
<accession>A0A8C7GMZ0</accession>
<evidence type="ECO:0000259" key="3">
    <source>
        <dbReference type="PROSITE" id="PS50002"/>
    </source>
</evidence>
<protein>
    <recommendedName>
        <fullName evidence="3">SH3 domain-containing protein</fullName>
    </recommendedName>
</protein>
<dbReference type="SMART" id="SM00326">
    <property type="entry name" value="SH3"/>
    <property type="match status" value="1"/>
</dbReference>
<dbReference type="PANTHER" id="PTHR12845">
    <property type="entry name" value="GUANINE NUCLEOTIDE EXCHANGE FACTOR"/>
    <property type="match status" value="1"/>
</dbReference>
<name>A0A8C7GMZ0_ONCKI</name>
<proteinExistence type="predicted"/>
<sequence length="99" mass="11386">CLQPSMARQWGHLDPHDFTQMQCVRAFVAHQPDELSLEKAEVILVHQQSSDGWVEGTRLSDRHRGWTPESHLETIASLRVRQRNLLDTVTTNKDIIKMG</sequence>
<dbReference type="SUPFAM" id="SSF50044">
    <property type="entry name" value="SH3-domain"/>
    <property type="match status" value="1"/>
</dbReference>
<evidence type="ECO:0000256" key="2">
    <source>
        <dbReference type="PROSITE-ProRule" id="PRU00192"/>
    </source>
</evidence>
<organism evidence="4 5">
    <name type="scientific">Oncorhynchus kisutch</name>
    <name type="common">Coho salmon</name>
    <name type="synonym">Salmo kisutch</name>
    <dbReference type="NCBI Taxonomy" id="8019"/>
    <lineage>
        <taxon>Eukaryota</taxon>
        <taxon>Metazoa</taxon>
        <taxon>Chordata</taxon>
        <taxon>Craniata</taxon>
        <taxon>Vertebrata</taxon>
        <taxon>Euteleostomi</taxon>
        <taxon>Actinopterygii</taxon>
        <taxon>Neopterygii</taxon>
        <taxon>Teleostei</taxon>
        <taxon>Protacanthopterygii</taxon>
        <taxon>Salmoniformes</taxon>
        <taxon>Salmonidae</taxon>
        <taxon>Salmoninae</taxon>
        <taxon>Oncorhynchus</taxon>
    </lineage>
</organism>
<keyword evidence="5" id="KW-1185">Reference proteome</keyword>
<evidence type="ECO:0000256" key="1">
    <source>
        <dbReference type="ARBA" id="ARBA00022443"/>
    </source>
</evidence>
<dbReference type="Gene3D" id="2.30.30.40">
    <property type="entry name" value="SH3 Domains"/>
    <property type="match status" value="1"/>
</dbReference>
<reference evidence="4" key="2">
    <citation type="submission" date="2025-09" db="UniProtKB">
        <authorList>
            <consortium name="Ensembl"/>
        </authorList>
    </citation>
    <scope>IDENTIFICATION</scope>
</reference>
<dbReference type="Proteomes" id="UP000694557">
    <property type="component" value="Unassembled WGS sequence"/>
</dbReference>
<evidence type="ECO:0000313" key="4">
    <source>
        <dbReference type="Ensembl" id="ENSOKIP00005044731.1"/>
    </source>
</evidence>
<feature type="domain" description="SH3" evidence="3">
    <location>
        <begin position="16"/>
        <end position="77"/>
    </location>
</feature>
<dbReference type="GeneTree" id="ENSGT01030000234571"/>
<dbReference type="GO" id="GO:0005634">
    <property type="term" value="C:nucleus"/>
    <property type="evidence" value="ECO:0007669"/>
    <property type="project" value="TreeGrafter"/>
</dbReference>
<dbReference type="InterPro" id="IPR047271">
    <property type="entry name" value="Ephexin-like"/>
</dbReference>
<evidence type="ECO:0000313" key="5">
    <source>
        <dbReference type="Proteomes" id="UP000694557"/>
    </source>
</evidence>